<dbReference type="PANTHER" id="PTHR12874">
    <property type="entry name" value="F-BOX ONLY PROTEIN 48-RELATED"/>
    <property type="match status" value="1"/>
</dbReference>
<evidence type="ECO:0000259" key="2">
    <source>
        <dbReference type="Pfam" id="PF12937"/>
    </source>
</evidence>
<dbReference type="InterPro" id="IPR001810">
    <property type="entry name" value="F-box_dom"/>
</dbReference>
<feature type="compositionally biased region" description="Pro residues" evidence="1">
    <location>
        <begin position="294"/>
        <end position="308"/>
    </location>
</feature>
<accession>A0ABQ5S3R3</accession>
<reference evidence="3 4" key="1">
    <citation type="journal article" date="2023" name="IScience">
        <title>Expanded male sex-determining region conserved during the evolution of homothallism in the green alga Volvox.</title>
        <authorList>
            <person name="Yamamoto K."/>
            <person name="Matsuzaki R."/>
            <person name="Mahakham W."/>
            <person name="Heman W."/>
            <person name="Sekimoto H."/>
            <person name="Kawachi M."/>
            <person name="Minakuchi Y."/>
            <person name="Toyoda A."/>
            <person name="Nozaki H."/>
        </authorList>
    </citation>
    <scope>NUCLEOTIDE SEQUENCE [LARGE SCALE GENOMIC DNA]</scope>
    <source>
        <strain evidence="3 4">NIES-4468</strain>
    </source>
</reference>
<feature type="domain" description="F-box" evidence="2">
    <location>
        <begin position="110"/>
        <end position="140"/>
    </location>
</feature>
<name>A0ABQ5S3R3_9CHLO</name>
<feature type="compositionally biased region" description="Low complexity" evidence="1">
    <location>
        <begin position="224"/>
        <end position="238"/>
    </location>
</feature>
<feature type="non-terminal residue" evidence="3">
    <location>
        <position position="427"/>
    </location>
</feature>
<keyword evidence="4" id="KW-1185">Reference proteome</keyword>
<protein>
    <recommendedName>
        <fullName evidence="2">F-box domain-containing protein</fullName>
    </recommendedName>
</protein>
<dbReference type="SUPFAM" id="SSF81383">
    <property type="entry name" value="F-box domain"/>
    <property type="match status" value="1"/>
</dbReference>
<dbReference type="Pfam" id="PF12937">
    <property type="entry name" value="F-box-like"/>
    <property type="match status" value="1"/>
</dbReference>
<gene>
    <name evidence="3" type="ORF">VaNZ11_007836</name>
</gene>
<comment type="caution">
    <text evidence="3">The sequence shown here is derived from an EMBL/GenBank/DDBJ whole genome shotgun (WGS) entry which is preliminary data.</text>
</comment>
<evidence type="ECO:0000256" key="1">
    <source>
        <dbReference type="SAM" id="MobiDB-lite"/>
    </source>
</evidence>
<evidence type="ECO:0000313" key="3">
    <source>
        <dbReference type="EMBL" id="GLI64542.1"/>
    </source>
</evidence>
<feature type="non-terminal residue" evidence="3">
    <location>
        <position position="1"/>
    </location>
</feature>
<feature type="region of interest" description="Disordered" evidence="1">
    <location>
        <begin position="224"/>
        <end position="427"/>
    </location>
</feature>
<dbReference type="InterPro" id="IPR036047">
    <property type="entry name" value="F-box-like_dom_sf"/>
</dbReference>
<feature type="compositionally biased region" description="Gly residues" evidence="1">
    <location>
        <begin position="266"/>
        <end position="275"/>
    </location>
</feature>
<dbReference type="PANTHER" id="PTHR12874:SF9">
    <property type="entry name" value="F-BOX ONLY PROTEIN 48"/>
    <property type="match status" value="1"/>
</dbReference>
<organism evidence="3 4">
    <name type="scientific">Volvox africanus</name>
    <dbReference type="NCBI Taxonomy" id="51714"/>
    <lineage>
        <taxon>Eukaryota</taxon>
        <taxon>Viridiplantae</taxon>
        <taxon>Chlorophyta</taxon>
        <taxon>core chlorophytes</taxon>
        <taxon>Chlorophyceae</taxon>
        <taxon>CS clade</taxon>
        <taxon>Chlamydomonadales</taxon>
        <taxon>Volvocaceae</taxon>
        <taxon>Volvox</taxon>
    </lineage>
</organism>
<dbReference type="EMBL" id="BSDZ01000020">
    <property type="protein sequence ID" value="GLI64542.1"/>
    <property type="molecule type" value="Genomic_DNA"/>
</dbReference>
<feature type="compositionally biased region" description="Low complexity" evidence="1">
    <location>
        <begin position="347"/>
        <end position="357"/>
    </location>
</feature>
<dbReference type="Proteomes" id="UP001165090">
    <property type="component" value="Unassembled WGS sequence"/>
</dbReference>
<evidence type="ECO:0000313" key="4">
    <source>
        <dbReference type="Proteomes" id="UP001165090"/>
    </source>
</evidence>
<proteinExistence type="predicted"/>
<sequence>VCCVVAMDEILRAKKLTEEILARAASIQTHMAQVNRSMANMALIEEEHKARGAREAAEAAKPPLRLMDLPDDLLRLIAAWAGVGGGKGGRSYLGSGTSTGPGPDTPGSGASSLAALAITCRRWRRLAAGEPELWKSMCRRRWGITECDAAEVLVLDPRQLHLAAGWPKAALGSAVGGTGGAAAAARTILASVRGAAGAAAAAAAGRNGRIEAALPARRALGTAAAAPGSGGAACRSRIPPIPSSPPRPRARGQNVSATETGLSSSGSGGDGGGGDGLRRQLLPALAPSGSPGRPLQPPVKSPPPPSPSRLPRAIGPTPAGRSSPSQRPGAAPTAAGPSMLLAPLSIPSSETSPETSPGFRAFEQFGKRTLIQETPGSGRGPDDDATSVAASSAGPQDSPLGAASQLPNPPVPRSPPGASDGSLPAPL</sequence>
<dbReference type="Gene3D" id="1.20.1280.50">
    <property type="match status" value="1"/>
</dbReference>